<accession>A0A381QD84</accession>
<protein>
    <recommendedName>
        <fullName evidence="5">Acyl-peptide hydrolase</fullName>
    </recommendedName>
    <alternativeName>
        <fullName evidence="4">Acylaminoacyl-peptidase</fullName>
    </alternativeName>
</protein>
<gene>
    <name evidence="8" type="ORF">METZ01_LOCUS29688</name>
</gene>
<evidence type="ECO:0000259" key="7">
    <source>
        <dbReference type="Pfam" id="PF00326"/>
    </source>
</evidence>
<dbReference type="GO" id="GO:0004252">
    <property type="term" value="F:serine-type endopeptidase activity"/>
    <property type="evidence" value="ECO:0007669"/>
    <property type="project" value="InterPro"/>
</dbReference>
<dbReference type="Pfam" id="PF07676">
    <property type="entry name" value="PD40"/>
    <property type="match status" value="4"/>
</dbReference>
<evidence type="ECO:0000256" key="6">
    <source>
        <dbReference type="ARBA" id="ARBA00045885"/>
    </source>
</evidence>
<dbReference type="PANTHER" id="PTHR42776:SF27">
    <property type="entry name" value="DIPEPTIDYL PEPTIDASE FAMILY MEMBER 6"/>
    <property type="match status" value="1"/>
</dbReference>
<dbReference type="InterPro" id="IPR011042">
    <property type="entry name" value="6-blade_b-propeller_TolB-like"/>
</dbReference>
<dbReference type="Gene3D" id="3.40.50.1820">
    <property type="entry name" value="alpha/beta hydrolase"/>
    <property type="match status" value="1"/>
</dbReference>
<dbReference type="AlphaFoldDB" id="A0A381QD84"/>
<dbReference type="Gene3D" id="2.120.10.30">
    <property type="entry name" value="TolB, C-terminal domain"/>
    <property type="match status" value="2"/>
</dbReference>
<dbReference type="PROSITE" id="PS00708">
    <property type="entry name" value="PRO_ENDOPEP_SER"/>
    <property type="match status" value="1"/>
</dbReference>
<name>A0A381QD84_9ZZZZ</name>
<dbReference type="SUPFAM" id="SSF82171">
    <property type="entry name" value="DPP6 N-terminal domain-like"/>
    <property type="match status" value="1"/>
</dbReference>
<keyword evidence="2" id="KW-0720">Serine protease</keyword>
<dbReference type="EMBL" id="UINC01001294">
    <property type="protein sequence ID" value="SUZ76834.1"/>
    <property type="molecule type" value="Genomic_DNA"/>
</dbReference>
<dbReference type="InterPro" id="IPR029058">
    <property type="entry name" value="AB_hydrolase_fold"/>
</dbReference>
<dbReference type="InterPro" id="IPR011659">
    <property type="entry name" value="WD40"/>
</dbReference>
<dbReference type="SUPFAM" id="SSF53474">
    <property type="entry name" value="alpha/beta-Hydrolases"/>
    <property type="match status" value="1"/>
</dbReference>
<dbReference type="InterPro" id="IPR002471">
    <property type="entry name" value="Pept_S9_AS"/>
</dbReference>
<keyword evidence="1" id="KW-0378">Hydrolase</keyword>
<evidence type="ECO:0000256" key="2">
    <source>
        <dbReference type="ARBA" id="ARBA00022825"/>
    </source>
</evidence>
<comment type="function">
    <text evidence="6">This enzyme catalyzes the hydrolysis of the N-terminal peptide bond of an N-acetylated peptide to generate an N-acetylated amino acid and a peptide with a free N-terminus. It preferentially cleaves off Ac-Ala, Ac-Met and Ac-Ser. Also, involved in the degradation of oxidized and glycated proteins.</text>
</comment>
<dbReference type="PANTHER" id="PTHR42776">
    <property type="entry name" value="SERINE PEPTIDASE S9 FAMILY MEMBER"/>
    <property type="match status" value="1"/>
</dbReference>
<evidence type="ECO:0000256" key="4">
    <source>
        <dbReference type="ARBA" id="ARBA00032284"/>
    </source>
</evidence>
<evidence type="ECO:0000313" key="8">
    <source>
        <dbReference type="EMBL" id="SUZ76834.1"/>
    </source>
</evidence>
<dbReference type="InterPro" id="IPR001375">
    <property type="entry name" value="Peptidase_S9_cat"/>
</dbReference>
<reference evidence="8" key="1">
    <citation type="submission" date="2018-05" db="EMBL/GenBank/DDBJ databases">
        <authorList>
            <person name="Lanie J.A."/>
            <person name="Ng W.-L."/>
            <person name="Kazmierczak K.M."/>
            <person name="Andrzejewski T.M."/>
            <person name="Davidsen T.M."/>
            <person name="Wayne K.J."/>
            <person name="Tettelin H."/>
            <person name="Glass J.I."/>
            <person name="Rusch D."/>
            <person name="Podicherti R."/>
            <person name="Tsui H.-C.T."/>
            <person name="Winkler M.E."/>
        </authorList>
    </citation>
    <scope>NUCLEOTIDE SEQUENCE</scope>
</reference>
<sequence>VKKLILFGASSALVLTATIFGAITLHAQQSPLVNEDIFEIEYASDVQISPDATMVAYVRYSMSIMRDRREGRLWLVNTDGSSHRKLTSEDRSESSPRWSPDGTRIAFVSGSTEGSEIYVYWVATGQIARLTQLERSPGGIAWSPDGRQIAFTMLVPEARPVFAAMPAKPAGAEWADPPIVETRVRHEADGSGVIEPGFRHIFVIPDDGGSARQVTSGEFQHGAPVWGADGRSILFNANRHPGWEWELDQSDIYQISLSDGATVPLTSRNGPDGGQVVSPDGSSVAFTSFEDRVRTYQTQDLHLMRADGSGKSLLLEELDRSVTGLAWAADGNGIYFSYEDEGITKVGLTTTAGDWRVVAEHLGGTSVGRAYGGGNYSVSRDGTIAFTYTRSDDPSEVALVTPDGRQRRITNLNGDLKSRTQLATAEMFWTESSHDGRPIQSWILHPPDFDPDSQYPLLLEIHGGPVSNYGDRFAGEFQLYASAGFVVVYSNPRGSTGYGEEFGDLLYHDYPGNDYDDLISAVDAVIKRGYIDEDQLYVTGGSAGGIMTAWIVGHTNRFRAAVVTKPVVNWISKTLVADNYNGYMHRRYPGTPWENPEAYWDFSPLSVVGDIETPTMVMVGTADLRTPLSEAKQLYHALTLRRVDTALVQIPGAYHNISNRPSQLIAKVINTVAWFDRYKVGTPIS</sequence>
<evidence type="ECO:0000256" key="5">
    <source>
        <dbReference type="ARBA" id="ARBA00032596"/>
    </source>
</evidence>
<feature type="non-terminal residue" evidence="8">
    <location>
        <position position="685"/>
    </location>
</feature>
<evidence type="ECO:0000256" key="3">
    <source>
        <dbReference type="ARBA" id="ARBA00022990"/>
    </source>
</evidence>
<feature type="non-terminal residue" evidence="8">
    <location>
        <position position="1"/>
    </location>
</feature>
<keyword evidence="2" id="KW-0645">Protease</keyword>
<organism evidence="8">
    <name type="scientific">marine metagenome</name>
    <dbReference type="NCBI Taxonomy" id="408172"/>
    <lineage>
        <taxon>unclassified sequences</taxon>
        <taxon>metagenomes</taxon>
        <taxon>ecological metagenomes</taxon>
    </lineage>
</organism>
<dbReference type="GO" id="GO:0006508">
    <property type="term" value="P:proteolysis"/>
    <property type="evidence" value="ECO:0007669"/>
    <property type="project" value="InterPro"/>
</dbReference>
<dbReference type="Pfam" id="PF00326">
    <property type="entry name" value="Peptidase_S9"/>
    <property type="match status" value="1"/>
</dbReference>
<feature type="domain" description="Peptidase S9 prolyl oligopeptidase catalytic" evidence="7">
    <location>
        <begin position="473"/>
        <end position="678"/>
    </location>
</feature>
<evidence type="ECO:0000256" key="1">
    <source>
        <dbReference type="ARBA" id="ARBA00022801"/>
    </source>
</evidence>
<keyword evidence="3" id="KW-0007">Acetylation</keyword>
<proteinExistence type="predicted"/>